<feature type="region of interest" description="Disordered" evidence="1">
    <location>
        <begin position="406"/>
        <end position="447"/>
    </location>
</feature>
<evidence type="ECO:0000256" key="2">
    <source>
        <dbReference type="SAM" id="Phobius"/>
    </source>
</evidence>
<proteinExistence type="predicted"/>
<feature type="compositionally biased region" description="Polar residues" evidence="1">
    <location>
        <begin position="490"/>
        <end position="507"/>
    </location>
</feature>
<evidence type="ECO:0000256" key="1">
    <source>
        <dbReference type="SAM" id="MobiDB-lite"/>
    </source>
</evidence>
<evidence type="ECO:0000313" key="3">
    <source>
        <dbReference type="EMBL" id="OCH86045.1"/>
    </source>
</evidence>
<dbReference type="Proteomes" id="UP000250043">
    <property type="component" value="Unassembled WGS sequence"/>
</dbReference>
<feature type="region of interest" description="Disordered" evidence="1">
    <location>
        <begin position="487"/>
        <end position="507"/>
    </location>
</feature>
<keyword evidence="2" id="KW-0812">Transmembrane</keyword>
<feature type="transmembrane region" description="Helical" evidence="2">
    <location>
        <begin position="915"/>
        <end position="934"/>
    </location>
</feature>
<reference evidence="3 4" key="1">
    <citation type="submission" date="2016-07" db="EMBL/GenBank/DDBJ databases">
        <title>Draft genome of the white-rot fungus Obba rivulosa 3A-2.</title>
        <authorList>
            <consortium name="DOE Joint Genome Institute"/>
            <person name="Miettinen O."/>
            <person name="Riley R."/>
            <person name="Acob R."/>
            <person name="Barry K."/>
            <person name="Cullen D."/>
            <person name="De Vries R."/>
            <person name="Hainaut M."/>
            <person name="Hatakka A."/>
            <person name="Henrissat B."/>
            <person name="Hilden K."/>
            <person name="Kuo R."/>
            <person name="Labutti K."/>
            <person name="Lipzen A."/>
            <person name="Makela M.R."/>
            <person name="Sandor L."/>
            <person name="Spatafora J.W."/>
            <person name="Grigoriev I.V."/>
            <person name="Hibbett D.S."/>
        </authorList>
    </citation>
    <scope>NUCLEOTIDE SEQUENCE [LARGE SCALE GENOMIC DNA]</scope>
    <source>
        <strain evidence="3 4">3A-2</strain>
    </source>
</reference>
<dbReference type="EMBL" id="KV722547">
    <property type="protein sequence ID" value="OCH86045.1"/>
    <property type="molecule type" value="Genomic_DNA"/>
</dbReference>
<dbReference type="AlphaFoldDB" id="A0A8E2APL9"/>
<protein>
    <submittedName>
        <fullName evidence="3">Uncharacterized protein</fullName>
    </submittedName>
</protein>
<dbReference type="OrthoDB" id="3190515at2759"/>
<feature type="compositionally biased region" description="Low complexity" evidence="1">
    <location>
        <begin position="422"/>
        <end position="433"/>
    </location>
</feature>
<feature type="compositionally biased region" description="Polar residues" evidence="1">
    <location>
        <begin position="43"/>
        <end position="67"/>
    </location>
</feature>
<evidence type="ECO:0000313" key="4">
    <source>
        <dbReference type="Proteomes" id="UP000250043"/>
    </source>
</evidence>
<keyword evidence="2" id="KW-0472">Membrane</keyword>
<keyword evidence="4" id="KW-1185">Reference proteome</keyword>
<name>A0A8E2APL9_9APHY</name>
<feature type="compositionally biased region" description="Polar residues" evidence="1">
    <location>
        <begin position="594"/>
        <end position="609"/>
    </location>
</feature>
<feature type="region of interest" description="Disordered" evidence="1">
    <location>
        <begin position="1"/>
        <end position="72"/>
    </location>
</feature>
<accession>A0A8E2APL9</accession>
<keyword evidence="2" id="KW-1133">Transmembrane helix</keyword>
<feature type="compositionally biased region" description="Polar residues" evidence="1">
    <location>
        <begin position="7"/>
        <end position="35"/>
    </location>
</feature>
<gene>
    <name evidence="3" type="ORF">OBBRIDRAFT_761963</name>
</gene>
<feature type="region of interest" description="Disordered" evidence="1">
    <location>
        <begin position="165"/>
        <end position="277"/>
    </location>
</feature>
<sequence>MAEAGPSTPNGTFPNSLPQASPTRRPTVRLSSANPRLSPGEDTAQSRAGTSSNPQSILRRSPVSTNDLPLLRSNDPRRRVLSLDAAFVDSLRGQETNGDVLGPPFTRPPDSRIKHARNVTAGPMADGAAGVATPAAFSDEYDLSHEDPKILEDLQRALKLKARREARLKAKQSGTPRTVPREASFDNPPSVPFSSPIRQPGELPPASALGDQSADSEIDFSPSVGTIPLHPVPSSSNGGATLDWTGSTSEDEKSDKKWSLSVTKRRHKGKHSASTSRTVVEKQDSLYADKLSRIKAKANAHTLRKANITADQLERRYRILLATPRSAQPQTPINLLAAVRWYNQLDKGTKATLDRAEPLTWMKHILDRPWRTKHRSQWFVSALVIEEYFKANFGLQFMETIPEDEVAPKSSPATLSHPETKSPSSGSWSWTPPHQSLEPSFSRHRAPHDAQVSFEPMVDSGRDSLDGDKRANSDGFIRRWRYSLPADTESAPSSIHSIVNGTSPTSSRLHLRDFARRIRRRTNGSDDALSSARNSLSERSLSEDDHIRPYRSGSRKRPGSSPMRSRDETDAGEDFSLKMPFLDVSETARPPNEMSLSESGILTNDTVTTPKPVAFPPQEGGPSPTPQPEVSSRPSRISLPSSARAALKLRELQEGQVDEEQLRKEYARKAQLLEDAVYQNQRMRQMLQRVGSSLKEFDAVHSSLSEMLGISHEKISLEVLDAFSHDPAAVTNNTRRLKGWEAVEDIHSRVLRQQQILRDFTESLGDKDGIMPVSGGVFQDPIDSLTHSLEKLETHRDLLGSQAETVMETLVKVKQVHVIVKKEYNDTVSHTSLVYPELSQIAALEESYRNHYQQLWDIGLDALTLLLDTVTPFWRNYGKVIGEDIQDFLIIPWYRHEFTGEPKRYPIKSFPRRSLRHWVGIICLYFLTLGVTTLQARAAMVSTLHCHLPFIRHSGLWWICFPTFLIAILVQWCAVIFECCVLLAQWGVVVWWMGWTVRILN</sequence>
<feature type="transmembrane region" description="Helical" evidence="2">
    <location>
        <begin position="955"/>
        <end position="977"/>
    </location>
</feature>
<feature type="compositionally biased region" description="Polar residues" evidence="1">
    <location>
        <begin position="233"/>
        <end position="248"/>
    </location>
</feature>
<feature type="transmembrane region" description="Helical" evidence="2">
    <location>
        <begin position="983"/>
        <end position="1000"/>
    </location>
</feature>
<organism evidence="3 4">
    <name type="scientific">Obba rivulosa</name>
    <dbReference type="NCBI Taxonomy" id="1052685"/>
    <lineage>
        <taxon>Eukaryota</taxon>
        <taxon>Fungi</taxon>
        <taxon>Dikarya</taxon>
        <taxon>Basidiomycota</taxon>
        <taxon>Agaricomycotina</taxon>
        <taxon>Agaricomycetes</taxon>
        <taxon>Polyporales</taxon>
        <taxon>Gelatoporiaceae</taxon>
        <taxon>Obba</taxon>
    </lineage>
</organism>
<feature type="region of interest" description="Disordered" evidence="1">
    <location>
        <begin position="522"/>
        <end position="638"/>
    </location>
</feature>